<evidence type="ECO:0000313" key="3">
    <source>
        <dbReference type="Proteomes" id="UP001596087"/>
    </source>
</evidence>
<dbReference type="Proteomes" id="UP001596087">
    <property type="component" value="Unassembled WGS sequence"/>
</dbReference>
<sequence>MTDDLRDPSRPVRDEDAFDVGSVAAWLREHATAFRDDLVGTPQVRQFPGGASNLTYLLTYPGRELVLRRPPAGVKAASAHDMGREYRIQAALAPVFPYVATMVGLCTDESVIGSDFYVMERLDGIILRRDLPPGMSADDASRLCENALDVLVDLHSVDPFASPDLAAFARGEGYVARQVAGWTDRFARARTDDTGDWSDVTAWLGAHQPADVAQRLIHNDFRFDNMVLDADDPLRVVGVLDWEMATVGDPLMDLGGMLAYWVEEGDDEFFQMFRRQPTTAPGMWTRERIVEHYCGRMGFEMTPEQWRFYEVFGLFRLAVIAQQIWYRYFHRQTTNEAYAVFGPAVGYLETRCRRLVGGA</sequence>
<dbReference type="PANTHER" id="PTHR47829:SF1">
    <property type="entry name" value="HAD FAMILY PHOSPHATASE"/>
    <property type="match status" value="1"/>
</dbReference>
<comment type="caution">
    <text evidence="2">The sequence shown here is derived from an EMBL/GenBank/DDBJ whole genome shotgun (WGS) entry which is preliminary data.</text>
</comment>
<evidence type="ECO:0000259" key="1">
    <source>
        <dbReference type="Pfam" id="PF01636"/>
    </source>
</evidence>
<accession>A0ABW0BGG3</accession>
<dbReference type="Gene3D" id="3.30.200.20">
    <property type="entry name" value="Phosphorylase Kinase, domain 1"/>
    <property type="match status" value="1"/>
</dbReference>
<dbReference type="Pfam" id="PF01636">
    <property type="entry name" value="APH"/>
    <property type="match status" value="1"/>
</dbReference>
<dbReference type="InterPro" id="IPR011009">
    <property type="entry name" value="Kinase-like_dom_sf"/>
</dbReference>
<dbReference type="InterPro" id="IPR041726">
    <property type="entry name" value="ACAD10_11_N"/>
</dbReference>
<evidence type="ECO:0000313" key="2">
    <source>
        <dbReference type="EMBL" id="MFC5176399.1"/>
    </source>
</evidence>
<dbReference type="EMBL" id="JBHSKD010000007">
    <property type="protein sequence ID" value="MFC5176399.1"/>
    <property type="molecule type" value="Genomic_DNA"/>
</dbReference>
<proteinExistence type="predicted"/>
<gene>
    <name evidence="2" type="ORF">ACFPGP_06935</name>
</gene>
<dbReference type="InterPro" id="IPR002575">
    <property type="entry name" value="Aminoglycoside_PTrfase"/>
</dbReference>
<dbReference type="InterPro" id="IPR052898">
    <property type="entry name" value="ACAD10-like"/>
</dbReference>
<keyword evidence="3" id="KW-1185">Reference proteome</keyword>
<feature type="domain" description="Aminoglycoside phosphotransferase" evidence="1">
    <location>
        <begin position="44"/>
        <end position="282"/>
    </location>
</feature>
<dbReference type="Gene3D" id="3.90.1200.10">
    <property type="match status" value="1"/>
</dbReference>
<dbReference type="RefSeq" id="WP_378588694.1">
    <property type="nucleotide sequence ID" value="NZ_JBHSKD010000007.1"/>
</dbReference>
<reference evidence="3" key="1">
    <citation type="journal article" date="2019" name="Int. J. Syst. Evol. Microbiol.">
        <title>The Global Catalogue of Microorganisms (GCM) 10K type strain sequencing project: providing services to taxonomists for standard genome sequencing and annotation.</title>
        <authorList>
            <consortium name="The Broad Institute Genomics Platform"/>
            <consortium name="The Broad Institute Genome Sequencing Center for Infectious Disease"/>
            <person name="Wu L."/>
            <person name="Ma J."/>
        </authorList>
    </citation>
    <scope>NUCLEOTIDE SEQUENCE [LARGE SCALE GENOMIC DNA]</scope>
    <source>
        <strain evidence="3">DFY41</strain>
    </source>
</reference>
<dbReference type="CDD" id="cd05154">
    <property type="entry name" value="ACAD10_11_N-like"/>
    <property type="match status" value="1"/>
</dbReference>
<name>A0ABW0BGG3_9ACTN</name>
<organism evidence="2 3">
    <name type="scientific">Nocardioides taihuensis</name>
    <dbReference type="NCBI Taxonomy" id="1835606"/>
    <lineage>
        <taxon>Bacteria</taxon>
        <taxon>Bacillati</taxon>
        <taxon>Actinomycetota</taxon>
        <taxon>Actinomycetes</taxon>
        <taxon>Propionibacteriales</taxon>
        <taxon>Nocardioidaceae</taxon>
        <taxon>Nocardioides</taxon>
    </lineage>
</organism>
<dbReference type="SUPFAM" id="SSF56112">
    <property type="entry name" value="Protein kinase-like (PK-like)"/>
    <property type="match status" value="1"/>
</dbReference>
<dbReference type="PANTHER" id="PTHR47829">
    <property type="entry name" value="HYDROLASE, PUTATIVE (AFU_ORTHOLOGUE AFUA_1G12880)-RELATED"/>
    <property type="match status" value="1"/>
</dbReference>
<protein>
    <submittedName>
        <fullName evidence="2">Phosphotransferase family protein</fullName>
    </submittedName>
</protein>